<reference evidence="3" key="1">
    <citation type="submission" date="2020-03" db="EMBL/GenBank/DDBJ databases">
        <title>Complete genome sequence of sulfur-oxidizing bacterium skT11.</title>
        <authorList>
            <person name="Kanda M."/>
            <person name="Kojima H."/>
            <person name="Fukui M."/>
        </authorList>
    </citation>
    <scope>NUCLEOTIDE SEQUENCE [LARGE SCALE GENOMIC DNA]</scope>
    <source>
        <strain evidence="3">skT11</strain>
    </source>
</reference>
<sequence>MARRTKIGLREFHQEVVAKLQALSQGGEAPPSSKLGLQVGDQYWLVELADVGEVIPPPELTHVPLSQPWFAGVANVRGNLYSVADFSAFCGGEPVSVGTEKRLVLAHPKFMVNSGLLVSRLLGLRHADQLQPRDIPAGAAPWVCAAYTDSEGHQWQELNVQALVNDQGFLQAGR</sequence>
<evidence type="ECO:0000313" key="2">
    <source>
        <dbReference type="EMBL" id="BCB25348.1"/>
    </source>
</evidence>
<dbReference type="GO" id="GO:0006935">
    <property type="term" value="P:chemotaxis"/>
    <property type="evidence" value="ECO:0007669"/>
    <property type="project" value="InterPro"/>
</dbReference>
<dbReference type="RefSeq" id="WP_173059152.1">
    <property type="nucleotide sequence ID" value="NZ_AP022853.1"/>
</dbReference>
<evidence type="ECO:0000259" key="1">
    <source>
        <dbReference type="PROSITE" id="PS50851"/>
    </source>
</evidence>
<dbReference type="KEGG" id="slac:SKTS_02340"/>
<dbReference type="Proteomes" id="UP000502260">
    <property type="component" value="Chromosome"/>
</dbReference>
<keyword evidence="3" id="KW-1185">Reference proteome</keyword>
<evidence type="ECO:0000313" key="3">
    <source>
        <dbReference type="Proteomes" id="UP000502260"/>
    </source>
</evidence>
<dbReference type="Pfam" id="PF01584">
    <property type="entry name" value="CheW"/>
    <property type="match status" value="1"/>
</dbReference>
<name>A0A6F8V6M9_9PROT</name>
<proteinExistence type="predicted"/>
<dbReference type="PROSITE" id="PS50851">
    <property type="entry name" value="CHEW"/>
    <property type="match status" value="1"/>
</dbReference>
<gene>
    <name evidence="2" type="primary">pilI</name>
    <name evidence="2" type="ORF">SKTS_02340</name>
</gene>
<dbReference type="EMBL" id="AP022853">
    <property type="protein sequence ID" value="BCB25348.1"/>
    <property type="molecule type" value="Genomic_DNA"/>
</dbReference>
<dbReference type="InterPro" id="IPR036061">
    <property type="entry name" value="CheW-like_dom_sf"/>
</dbReference>
<dbReference type="GO" id="GO:0007165">
    <property type="term" value="P:signal transduction"/>
    <property type="evidence" value="ECO:0007669"/>
    <property type="project" value="InterPro"/>
</dbReference>
<dbReference type="SUPFAM" id="SSF50341">
    <property type="entry name" value="CheW-like"/>
    <property type="match status" value="1"/>
</dbReference>
<accession>A0A6F8V6M9</accession>
<protein>
    <submittedName>
        <fullName evidence="2">Protein PilI</fullName>
    </submittedName>
</protein>
<dbReference type="SMART" id="SM00260">
    <property type="entry name" value="CheW"/>
    <property type="match status" value="1"/>
</dbReference>
<organism evidence="2 3">
    <name type="scientific">Sulfurimicrobium lacus</name>
    <dbReference type="NCBI Taxonomy" id="2715678"/>
    <lineage>
        <taxon>Bacteria</taxon>
        <taxon>Pseudomonadati</taxon>
        <taxon>Pseudomonadota</taxon>
        <taxon>Betaproteobacteria</taxon>
        <taxon>Nitrosomonadales</taxon>
        <taxon>Sulfuricellaceae</taxon>
        <taxon>Sulfurimicrobium</taxon>
    </lineage>
</organism>
<feature type="domain" description="CheW-like" evidence="1">
    <location>
        <begin position="31"/>
        <end position="169"/>
    </location>
</feature>
<dbReference type="Gene3D" id="2.40.50.180">
    <property type="entry name" value="CheA-289, Domain 4"/>
    <property type="match status" value="1"/>
</dbReference>
<dbReference type="InterPro" id="IPR002545">
    <property type="entry name" value="CheW-lke_dom"/>
</dbReference>
<dbReference type="AlphaFoldDB" id="A0A6F8V6M9"/>